<keyword evidence="2" id="KW-0106">Calcium</keyword>
<dbReference type="SUPFAM" id="SSF47473">
    <property type="entry name" value="EF-hand"/>
    <property type="match status" value="1"/>
</dbReference>
<evidence type="ECO:0000256" key="2">
    <source>
        <dbReference type="ARBA" id="ARBA00022837"/>
    </source>
</evidence>
<reference evidence="5" key="1">
    <citation type="journal article" date="2022" name="bioRxiv">
        <title>Genomics of Preaxostyla Flagellates Illuminates Evolutionary Transitions and the Path Towards Mitochondrial Loss.</title>
        <authorList>
            <person name="Novak L.V.F."/>
            <person name="Treitli S.C."/>
            <person name="Pyrih J."/>
            <person name="Halakuc P."/>
            <person name="Pipaliya S.V."/>
            <person name="Vacek V."/>
            <person name="Brzon O."/>
            <person name="Soukal P."/>
            <person name="Eme L."/>
            <person name="Dacks J.B."/>
            <person name="Karnkowska A."/>
            <person name="Elias M."/>
            <person name="Hampl V."/>
        </authorList>
    </citation>
    <scope>NUCLEOTIDE SEQUENCE</scope>
    <source>
        <strain evidence="5">RCP-MX</strain>
    </source>
</reference>
<feature type="region of interest" description="Disordered" evidence="3">
    <location>
        <begin position="70"/>
        <end position="114"/>
    </location>
</feature>
<evidence type="ECO:0000313" key="5">
    <source>
        <dbReference type="EMBL" id="KAJ4460156.1"/>
    </source>
</evidence>
<protein>
    <submittedName>
        <fullName evidence="5">Centrin 1</fullName>
    </submittedName>
</protein>
<dbReference type="PANTHER" id="PTHR23048">
    <property type="entry name" value="MYOSIN LIGHT CHAIN 1, 3"/>
    <property type="match status" value="1"/>
</dbReference>
<evidence type="ECO:0000256" key="3">
    <source>
        <dbReference type="SAM" id="MobiDB-lite"/>
    </source>
</evidence>
<dbReference type="PANTHER" id="PTHR23048:SF59">
    <property type="entry name" value="EF-HAND SUPERFAMILY PROTEIN"/>
    <property type="match status" value="1"/>
</dbReference>
<evidence type="ECO:0000313" key="6">
    <source>
        <dbReference type="Proteomes" id="UP001141327"/>
    </source>
</evidence>
<dbReference type="InterPro" id="IPR002048">
    <property type="entry name" value="EF_hand_dom"/>
</dbReference>
<proteinExistence type="predicted"/>
<evidence type="ECO:0000259" key="4">
    <source>
        <dbReference type="PROSITE" id="PS50222"/>
    </source>
</evidence>
<dbReference type="PROSITE" id="PS50222">
    <property type="entry name" value="EF_HAND_2"/>
    <property type="match status" value="1"/>
</dbReference>
<keyword evidence="6" id="KW-1185">Reference proteome</keyword>
<sequence length="221" mass="24761">MNNSPPRPGSTPALLPPKPRRPLGNVAKEEIRRAFDLFDPSGSGSINAYESLKVTFRVLGFEERKDEIAKLVAESEREQSDDSQGHEGQHAAHPGDQTARDGEPSPRSRVPLQEKTLDFNAFLSIISKKMEEPIPRGEVESAFRLFGGTRDRPIGVANVAAVAEELGAKLTREEIEEMVLQALPPDQLRDTVEKLRRNKISPEAVRVTQEDFERLMRRRSE</sequence>
<gene>
    <name evidence="5" type="ORF">PAPYR_3543</name>
</gene>
<comment type="caution">
    <text evidence="5">The sequence shown here is derived from an EMBL/GenBank/DDBJ whole genome shotgun (WGS) entry which is preliminary data.</text>
</comment>
<dbReference type="InterPro" id="IPR050230">
    <property type="entry name" value="CALM/Myosin/TropC-like"/>
</dbReference>
<feature type="region of interest" description="Disordered" evidence="3">
    <location>
        <begin position="1"/>
        <end position="27"/>
    </location>
</feature>
<name>A0ABQ8UQ51_9EUKA</name>
<organism evidence="5 6">
    <name type="scientific">Paratrimastix pyriformis</name>
    <dbReference type="NCBI Taxonomy" id="342808"/>
    <lineage>
        <taxon>Eukaryota</taxon>
        <taxon>Metamonada</taxon>
        <taxon>Preaxostyla</taxon>
        <taxon>Paratrimastigidae</taxon>
        <taxon>Paratrimastix</taxon>
    </lineage>
</organism>
<feature type="compositionally biased region" description="Basic and acidic residues" evidence="3">
    <location>
        <begin position="70"/>
        <end position="90"/>
    </location>
</feature>
<dbReference type="Gene3D" id="1.10.238.10">
    <property type="entry name" value="EF-hand"/>
    <property type="match status" value="2"/>
</dbReference>
<dbReference type="Proteomes" id="UP001141327">
    <property type="component" value="Unassembled WGS sequence"/>
</dbReference>
<dbReference type="InterPro" id="IPR011992">
    <property type="entry name" value="EF-hand-dom_pair"/>
</dbReference>
<evidence type="ECO:0000256" key="1">
    <source>
        <dbReference type="ARBA" id="ARBA00022737"/>
    </source>
</evidence>
<accession>A0ABQ8UQ51</accession>
<feature type="domain" description="EF-hand" evidence="4">
    <location>
        <begin position="26"/>
        <end position="62"/>
    </location>
</feature>
<feature type="compositionally biased region" description="Pro residues" evidence="3">
    <location>
        <begin position="1"/>
        <end position="17"/>
    </location>
</feature>
<dbReference type="EMBL" id="JAPMOS010000014">
    <property type="protein sequence ID" value="KAJ4460156.1"/>
    <property type="molecule type" value="Genomic_DNA"/>
</dbReference>
<keyword evidence="1" id="KW-0677">Repeat</keyword>